<feature type="domain" description="EGF-like" evidence="18">
    <location>
        <begin position="631"/>
        <end position="666"/>
    </location>
</feature>
<keyword evidence="6" id="KW-0677">Repeat</keyword>
<evidence type="ECO:0000313" key="22">
    <source>
        <dbReference type="EMBL" id="KAI1236630.1"/>
    </source>
</evidence>
<dbReference type="Gene3D" id="2.60.120.260">
    <property type="entry name" value="Galactose-binding domain-like"/>
    <property type="match status" value="1"/>
</dbReference>
<feature type="domain" description="Laminin EGF-like" evidence="19">
    <location>
        <begin position="587"/>
        <end position="632"/>
    </location>
</feature>
<dbReference type="SMART" id="SM00180">
    <property type="entry name" value="EGF_Lam"/>
    <property type="match status" value="2"/>
</dbReference>
<keyword evidence="3" id="KW-1003">Cell membrane</keyword>
<evidence type="ECO:0000256" key="1">
    <source>
        <dbReference type="ARBA" id="ARBA00004471"/>
    </source>
</evidence>
<dbReference type="InterPro" id="IPR000742">
    <property type="entry name" value="EGF"/>
</dbReference>
<proteinExistence type="predicted"/>
<evidence type="ECO:0000256" key="5">
    <source>
        <dbReference type="ARBA" id="ARBA00022729"/>
    </source>
</evidence>
<keyword evidence="23" id="KW-1185">Reference proteome</keyword>
<dbReference type="PROSITE" id="PS51117">
    <property type="entry name" value="LAMININ_NTER"/>
    <property type="match status" value="1"/>
</dbReference>
<evidence type="ECO:0000259" key="19">
    <source>
        <dbReference type="PROSITE" id="PS50027"/>
    </source>
</evidence>
<dbReference type="Pfam" id="PF00055">
    <property type="entry name" value="Laminin_N"/>
    <property type="match status" value="1"/>
</dbReference>
<evidence type="ECO:0000256" key="14">
    <source>
        <dbReference type="ARBA" id="ARBA00055052"/>
    </source>
</evidence>
<dbReference type="PROSITE" id="PS50026">
    <property type="entry name" value="EGF_3"/>
    <property type="match status" value="1"/>
</dbReference>
<evidence type="ECO:0000256" key="7">
    <source>
        <dbReference type="ARBA" id="ARBA00022782"/>
    </source>
</evidence>
<evidence type="ECO:0000259" key="18">
    <source>
        <dbReference type="PROSITE" id="PS50026"/>
    </source>
</evidence>
<evidence type="ECO:0000256" key="6">
    <source>
        <dbReference type="ARBA" id="ARBA00022737"/>
    </source>
</evidence>
<feature type="region of interest" description="Disordered" evidence="17">
    <location>
        <begin position="217"/>
        <end position="242"/>
    </location>
</feature>
<evidence type="ECO:0000256" key="13">
    <source>
        <dbReference type="ARBA" id="ARBA00023292"/>
    </source>
</evidence>
<evidence type="ECO:0000313" key="23">
    <source>
        <dbReference type="Proteomes" id="UP000618051"/>
    </source>
</evidence>
<dbReference type="GO" id="GO:0007409">
    <property type="term" value="P:axonogenesis"/>
    <property type="evidence" value="ECO:0007669"/>
    <property type="project" value="TreeGrafter"/>
</dbReference>
<keyword evidence="10 15" id="KW-1015">Disulfide bond</keyword>
<dbReference type="GO" id="GO:0098552">
    <property type="term" value="C:side of membrane"/>
    <property type="evidence" value="ECO:0007669"/>
    <property type="project" value="UniProtKB-KW"/>
</dbReference>
<dbReference type="InterPro" id="IPR050440">
    <property type="entry name" value="Laminin/Netrin_ECM"/>
</dbReference>
<evidence type="ECO:0000256" key="10">
    <source>
        <dbReference type="ARBA" id="ARBA00023157"/>
    </source>
</evidence>
<organism evidence="21">
    <name type="scientific">Lamprotornis superbus</name>
    <dbReference type="NCBI Taxonomy" id="245042"/>
    <lineage>
        <taxon>Eukaryota</taxon>
        <taxon>Metazoa</taxon>
        <taxon>Chordata</taxon>
        <taxon>Craniata</taxon>
        <taxon>Vertebrata</taxon>
        <taxon>Euteleostomi</taxon>
        <taxon>Archelosauria</taxon>
        <taxon>Archosauria</taxon>
        <taxon>Dinosauria</taxon>
        <taxon>Saurischia</taxon>
        <taxon>Theropoda</taxon>
        <taxon>Coelurosauria</taxon>
        <taxon>Aves</taxon>
        <taxon>Neognathae</taxon>
        <taxon>Neoaves</taxon>
        <taxon>Telluraves</taxon>
        <taxon>Australaves</taxon>
        <taxon>Passeriformes</taxon>
        <taxon>Sturnidae</taxon>
        <taxon>Lamprotornis</taxon>
    </lineage>
</organism>
<dbReference type="OrthoDB" id="9981301at2759"/>
<evidence type="ECO:0000256" key="15">
    <source>
        <dbReference type="PROSITE-ProRule" id="PRU00076"/>
    </source>
</evidence>
<keyword evidence="11" id="KW-0325">Glycoprotein</keyword>
<dbReference type="InterPro" id="IPR002049">
    <property type="entry name" value="LE_dom"/>
</dbReference>
<dbReference type="FunFam" id="2.60.120.260:FF:000005">
    <property type="entry name" value="Netrin G1"/>
    <property type="match status" value="1"/>
</dbReference>
<keyword evidence="9" id="KW-0472">Membrane</keyword>
<dbReference type="CDD" id="cd00055">
    <property type="entry name" value="EGF_Lam"/>
    <property type="match status" value="2"/>
</dbReference>
<dbReference type="PROSITE" id="PS50027">
    <property type="entry name" value="EGF_LAM_2"/>
    <property type="match status" value="1"/>
</dbReference>
<dbReference type="PANTHER" id="PTHR10574:SF28">
    <property type="entry name" value="NETRIN-G1"/>
    <property type="match status" value="1"/>
</dbReference>
<dbReference type="InterPro" id="IPR008211">
    <property type="entry name" value="Laminin_N"/>
</dbReference>
<keyword evidence="8" id="KW-0524">Neurogenesis</keyword>
<dbReference type="PROSITE" id="PS00022">
    <property type="entry name" value="EGF_1"/>
    <property type="match status" value="1"/>
</dbReference>
<keyword evidence="2" id="KW-0217">Developmental protein</keyword>
<dbReference type="GO" id="GO:0009888">
    <property type="term" value="P:tissue development"/>
    <property type="evidence" value="ECO:0007669"/>
    <property type="project" value="TreeGrafter"/>
</dbReference>
<dbReference type="EMBL" id="JADDUC010000009">
    <property type="protein sequence ID" value="KAG0131409.1"/>
    <property type="molecule type" value="Genomic_DNA"/>
</dbReference>
<accession>A0A835NZW1</accession>
<evidence type="ECO:0000256" key="12">
    <source>
        <dbReference type="ARBA" id="ARBA00023288"/>
    </source>
</evidence>
<dbReference type="Proteomes" id="UP000618051">
    <property type="component" value="Unassembled WGS sequence"/>
</dbReference>
<reference evidence="21" key="1">
    <citation type="submission" date="2020-10" db="EMBL/GenBank/DDBJ databases">
        <title>Feather gene expression reveals the developmental basis of iridescence in African starlings.</title>
        <authorList>
            <person name="Rubenstein D.R."/>
        </authorList>
    </citation>
    <scope>NUCLEOTIDE SEQUENCE</scope>
    <source>
        <strain evidence="21">SS15</strain>
        <tissue evidence="21">Liver</tissue>
    </source>
</reference>
<feature type="disulfide bond" evidence="16">
    <location>
        <begin position="607"/>
        <end position="616"/>
    </location>
</feature>
<dbReference type="PROSITE" id="PS01248">
    <property type="entry name" value="EGF_LAM_1"/>
    <property type="match status" value="1"/>
</dbReference>
<comment type="subcellular location">
    <subcellularLocation>
        <location evidence="1">Cell membrane</location>
        <topology evidence="1">Lipid-anchor</topology>
        <topology evidence="1">GPI-anchor</topology>
        <orientation evidence="1">Extracellular side</orientation>
    </subcellularLocation>
</comment>
<dbReference type="AlphaFoldDB" id="A0A835NZW1"/>
<dbReference type="SMART" id="SM00136">
    <property type="entry name" value="LamNT"/>
    <property type="match status" value="1"/>
</dbReference>
<feature type="domain" description="Laminin N-terminal" evidence="20">
    <location>
        <begin position="214"/>
        <end position="451"/>
    </location>
</feature>
<evidence type="ECO:0000256" key="4">
    <source>
        <dbReference type="ARBA" id="ARBA00022622"/>
    </source>
</evidence>
<feature type="disulfide bond" evidence="15">
    <location>
        <begin position="656"/>
        <end position="665"/>
    </location>
</feature>
<dbReference type="SUPFAM" id="SSF57196">
    <property type="entry name" value="EGF/Laminin"/>
    <property type="match status" value="2"/>
</dbReference>
<dbReference type="GO" id="GO:0005886">
    <property type="term" value="C:plasma membrane"/>
    <property type="evidence" value="ECO:0007669"/>
    <property type="project" value="UniProtKB-SubCell"/>
</dbReference>
<gene>
    <name evidence="22" type="ORF">IHE44_0014883</name>
    <name evidence="21" type="ORF">IHE44_013934</name>
</gene>
<evidence type="ECO:0000256" key="17">
    <source>
        <dbReference type="SAM" id="MobiDB-lite"/>
    </source>
</evidence>
<keyword evidence="5" id="KW-0732">Signal</keyword>
<reference evidence="22" key="3">
    <citation type="submission" date="2022-01" db="EMBL/GenBank/DDBJ databases">
        <authorList>
            <person name="Rubenstein D.R."/>
        </authorList>
    </citation>
    <scope>NUCLEOTIDE SEQUENCE</scope>
    <source>
        <strain evidence="22">SS15</strain>
        <tissue evidence="22">Liver</tissue>
    </source>
</reference>
<dbReference type="Pfam" id="PF00053">
    <property type="entry name" value="EGF_laminin"/>
    <property type="match status" value="1"/>
</dbReference>
<keyword evidence="7" id="KW-0221">Differentiation</keyword>
<evidence type="ECO:0000256" key="11">
    <source>
        <dbReference type="ARBA" id="ARBA00023180"/>
    </source>
</evidence>
<dbReference type="FunFam" id="2.10.25.10:FF:000180">
    <property type="entry name" value="Netrin G2"/>
    <property type="match status" value="1"/>
</dbReference>
<evidence type="ECO:0000259" key="20">
    <source>
        <dbReference type="PROSITE" id="PS51117"/>
    </source>
</evidence>
<sequence length="707" mass="79798">MTMTKPSPINEEGKVWDYMACQPEARDMIKYVKVTLDPPDITCGDPPETFCAMTWSEQPQCLSQRDPFLQLHFEYWNVFKPETKQKHAHKVLQLLKIFEVHKHSLHILQCILCTQLCPGEEQVLRAPVGTSGHRHNPTSPVPRAGPAWTEKISFLPKDTPQSLPVEMQEEGLQSALEWITDPSLQSLISFVQLTVSSQGHCAVLERLLVAHIAAQGEQGQPQHRPSQGHLQSTSSTTGNPYMCNNECDASTQELAHPPELMFDLEGRHPSTFWQSTTWKDYPKPLHVNITLSWNKTIELTDNIVITFESGRPDQMILEKSLDYGRTWQPYQYYATDCLDAFHMDPKSVRDLSQHTVLEIICTEEYSTGYMTNSKIIHFEIKDRFAFFAGPRLHNMASLYGQLDTTKKLRDFFTITDLRIRLLRPATGEIYVDEQHLARYFYAISDIRVYGSATFMLLAVKKKTKDYFVNVSITQRAQTVENARRIIRADRGALVLICLYLRALLISVSIPSISSIGNCECFGHSNRCSYIELLNTVICVSCKHNTRGQHCELCRLGYFRNASAELDDENVCIDLNPVCMCCLVSADCYCNPFGSVHDRCNDRGFCECKEGTSGPKCDKCLPGYIWHSLGCQPNVCDNELLHCQNGGTCINNVRCQCPPAYTGILCEKLRCERDPGGCSHSSGQWPVALGPGLLLLPALLMAWALCSC</sequence>
<evidence type="ECO:0000256" key="3">
    <source>
        <dbReference type="ARBA" id="ARBA00022475"/>
    </source>
</evidence>
<dbReference type="Gene3D" id="2.10.25.10">
    <property type="entry name" value="Laminin"/>
    <property type="match status" value="3"/>
</dbReference>
<protein>
    <recommendedName>
        <fullName evidence="24">Netrin-G1</fullName>
    </recommendedName>
</protein>
<dbReference type="FunFam" id="2.10.25.10:FF:000502">
    <property type="entry name" value="Netrin G1"/>
    <property type="match status" value="1"/>
</dbReference>
<dbReference type="SMART" id="SM00181">
    <property type="entry name" value="EGF"/>
    <property type="match status" value="2"/>
</dbReference>
<evidence type="ECO:0000256" key="16">
    <source>
        <dbReference type="PROSITE-ProRule" id="PRU00460"/>
    </source>
</evidence>
<keyword evidence="12" id="KW-0449">Lipoprotein</keyword>
<keyword evidence="15" id="KW-0245">EGF-like domain</keyword>
<dbReference type="PANTHER" id="PTHR10574">
    <property type="entry name" value="NETRIN/LAMININ-RELATED"/>
    <property type="match status" value="1"/>
</dbReference>
<dbReference type="EMBL" id="JADDUC020000009">
    <property type="protein sequence ID" value="KAI1236630.1"/>
    <property type="molecule type" value="Genomic_DNA"/>
</dbReference>
<dbReference type="FunFam" id="2.10.25.10:FF:000112">
    <property type="entry name" value="Netrin G1"/>
    <property type="match status" value="1"/>
</dbReference>
<name>A0A835NZW1_9PASS</name>
<dbReference type="InterPro" id="IPR056863">
    <property type="entry name" value="LMN_ATRN_NET-like_EGF"/>
</dbReference>
<comment type="function">
    <text evidence="14">Involved in controlling patterning and neuronal circuit formation at the laminar, cellular, subcellular and synaptic levels. Promotes neurite outgrowth of both axons and dendrites.</text>
</comment>
<evidence type="ECO:0000256" key="9">
    <source>
        <dbReference type="ARBA" id="ARBA00023136"/>
    </source>
</evidence>
<dbReference type="GO" id="GO:0009887">
    <property type="term" value="P:animal organ morphogenesis"/>
    <property type="evidence" value="ECO:0007669"/>
    <property type="project" value="TreeGrafter"/>
</dbReference>
<dbReference type="Pfam" id="PF24973">
    <property type="entry name" value="EGF_LMN_ATRN"/>
    <property type="match status" value="1"/>
</dbReference>
<evidence type="ECO:0000256" key="2">
    <source>
        <dbReference type="ARBA" id="ARBA00022473"/>
    </source>
</evidence>
<feature type="compositionally biased region" description="Polar residues" evidence="17">
    <location>
        <begin position="217"/>
        <end position="239"/>
    </location>
</feature>
<keyword evidence="13 16" id="KW-0424">Laminin EGF-like domain</keyword>
<reference evidence="22 23" key="2">
    <citation type="journal article" date="2021" name="J. Hered.">
        <title>Feather Gene Expression Elucidates the Developmental Basis of Plumage Iridescence in African Starlings.</title>
        <authorList>
            <person name="Rubenstein D.R."/>
            <person name="Corvelo A."/>
            <person name="MacManes M.D."/>
            <person name="Maia R."/>
            <person name="Narzisi G."/>
            <person name="Rousaki A."/>
            <person name="Vandenabeele P."/>
            <person name="Shawkey M.D."/>
            <person name="Solomon J."/>
        </authorList>
    </citation>
    <scope>NUCLEOTIDE SEQUENCE [LARGE SCALE GENOMIC DNA]</scope>
    <source>
        <strain evidence="22">SS15</strain>
    </source>
</reference>
<comment type="caution">
    <text evidence="21">The sequence shown here is derived from an EMBL/GenBank/DDBJ whole genome shotgun (WGS) entry which is preliminary data.</text>
</comment>
<evidence type="ECO:0000256" key="8">
    <source>
        <dbReference type="ARBA" id="ARBA00022902"/>
    </source>
</evidence>
<evidence type="ECO:0000313" key="21">
    <source>
        <dbReference type="EMBL" id="KAG0131409.1"/>
    </source>
</evidence>
<evidence type="ECO:0008006" key="24">
    <source>
        <dbReference type="Google" id="ProtNLM"/>
    </source>
</evidence>
<feature type="disulfide bond" evidence="16">
    <location>
        <begin position="587"/>
        <end position="599"/>
    </location>
</feature>
<comment type="caution">
    <text evidence="15">Lacks conserved residue(s) required for the propagation of feature annotation.</text>
</comment>
<dbReference type="CDD" id="cd00054">
    <property type="entry name" value="EGF_CA"/>
    <property type="match status" value="1"/>
</dbReference>
<keyword evidence="4" id="KW-0336">GPI-anchor</keyword>